<evidence type="ECO:0000313" key="5">
    <source>
        <dbReference type="EMBL" id="TDQ60747.1"/>
    </source>
</evidence>
<sequence>MQDPPHHDLCIVLTYYSPYVSGLTNVARDVAEGLAARGWKVCVVASRHEPDLPTREVVNGVEVVRAPVLAKVGKGTIGLNLTRLALREMARSAVVNLHLPLVEAGVLARLATVPVVSTYHCDVSLPTDDGPRVVRTVNALQHKAIDFSSRVALKRSTAVVVSSEDYARHSRMWPAIEGSMVAVPPPCPPRGTGSPTFRRGPGLHVGFLGRIVEEKGVEYLVDAFRRLDDPDARLLIGGDFQGVAGGSVAATVRRHIDGDPRIEMLGFLPEEQLDDFYASIDVFALPSVNAFEAFGIVQVVAMMAGVPALVSDIPGVRTVVENTGFGAVAKPRDVAGLTEALARLRDTPPDRAAGAASASALYSVDAVLDAYEAVFAKSRGR</sequence>
<keyword evidence="6" id="KW-1185">Reference proteome</keyword>
<evidence type="ECO:0000259" key="3">
    <source>
        <dbReference type="Pfam" id="PF00534"/>
    </source>
</evidence>
<dbReference type="PANTHER" id="PTHR45947">
    <property type="entry name" value="SULFOQUINOVOSYL TRANSFERASE SQD2"/>
    <property type="match status" value="1"/>
</dbReference>
<reference evidence="5 6" key="1">
    <citation type="submission" date="2019-03" db="EMBL/GenBank/DDBJ databases">
        <title>Genomic Encyclopedia of Type Strains, Phase IV (KMG-IV): sequencing the most valuable type-strain genomes for metagenomic binning, comparative biology and taxonomic classification.</title>
        <authorList>
            <person name="Goeker M."/>
        </authorList>
    </citation>
    <scope>NUCLEOTIDE SEQUENCE [LARGE SCALE GENOMIC DNA]</scope>
    <source>
        <strain evidence="5 6">DSM 45775</strain>
    </source>
</reference>
<dbReference type="Proteomes" id="UP000295705">
    <property type="component" value="Unassembled WGS sequence"/>
</dbReference>
<comment type="caution">
    <text evidence="5">The sequence shown here is derived from an EMBL/GenBank/DDBJ whole genome shotgun (WGS) entry which is preliminary data.</text>
</comment>
<evidence type="ECO:0000313" key="6">
    <source>
        <dbReference type="Proteomes" id="UP000295705"/>
    </source>
</evidence>
<dbReference type="AlphaFoldDB" id="A0A4R6VH95"/>
<evidence type="ECO:0000256" key="1">
    <source>
        <dbReference type="ARBA" id="ARBA00022676"/>
    </source>
</evidence>
<evidence type="ECO:0000259" key="4">
    <source>
        <dbReference type="Pfam" id="PF13579"/>
    </source>
</evidence>
<dbReference type="GO" id="GO:1901137">
    <property type="term" value="P:carbohydrate derivative biosynthetic process"/>
    <property type="evidence" value="ECO:0007669"/>
    <property type="project" value="UniProtKB-ARBA"/>
</dbReference>
<dbReference type="Gene3D" id="3.40.50.2000">
    <property type="entry name" value="Glycogen Phosphorylase B"/>
    <property type="match status" value="2"/>
</dbReference>
<dbReference type="InterPro" id="IPR001296">
    <property type="entry name" value="Glyco_trans_1"/>
</dbReference>
<keyword evidence="1" id="KW-0328">Glycosyltransferase</keyword>
<dbReference type="Pfam" id="PF13579">
    <property type="entry name" value="Glyco_trans_4_4"/>
    <property type="match status" value="1"/>
</dbReference>
<organism evidence="5 6">
    <name type="scientific">Actinomycetospora succinea</name>
    <dbReference type="NCBI Taxonomy" id="663603"/>
    <lineage>
        <taxon>Bacteria</taxon>
        <taxon>Bacillati</taxon>
        <taxon>Actinomycetota</taxon>
        <taxon>Actinomycetes</taxon>
        <taxon>Pseudonocardiales</taxon>
        <taxon>Pseudonocardiaceae</taxon>
        <taxon>Actinomycetospora</taxon>
    </lineage>
</organism>
<dbReference type="RefSeq" id="WP_133826587.1">
    <property type="nucleotide sequence ID" value="NZ_BAABHR010000025.1"/>
</dbReference>
<dbReference type="InterPro" id="IPR028098">
    <property type="entry name" value="Glyco_trans_4-like_N"/>
</dbReference>
<dbReference type="OrthoDB" id="9802525at2"/>
<dbReference type="Pfam" id="PF00534">
    <property type="entry name" value="Glycos_transf_1"/>
    <property type="match status" value="1"/>
</dbReference>
<feature type="domain" description="Glycosyltransferase subfamily 4-like N-terminal" evidence="4">
    <location>
        <begin position="22"/>
        <end position="185"/>
    </location>
</feature>
<name>A0A4R6VH95_9PSEU</name>
<dbReference type="InterPro" id="IPR050194">
    <property type="entry name" value="Glycosyltransferase_grp1"/>
</dbReference>
<gene>
    <name evidence="5" type="ORF">EV188_103249</name>
</gene>
<protein>
    <submittedName>
        <fullName evidence="5">Glycosyltransferase involved in cell wall biosynthesis</fullName>
    </submittedName>
</protein>
<dbReference type="PANTHER" id="PTHR45947:SF3">
    <property type="entry name" value="SULFOQUINOVOSYL TRANSFERASE SQD2"/>
    <property type="match status" value="1"/>
</dbReference>
<keyword evidence="2 5" id="KW-0808">Transferase</keyword>
<proteinExistence type="predicted"/>
<dbReference type="CDD" id="cd03801">
    <property type="entry name" value="GT4_PimA-like"/>
    <property type="match status" value="1"/>
</dbReference>
<accession>A0A4R6VH95</accession>
<feature type="domain" description="Glycosyl transferase family 1" evidence="3">
    <location>
        <begin position="205"/>
        <end position="351"/>
    </location>
</feature>
<dbReference type="SUPFAM" id="SSF53756">
    <property type="entry name" value="UDP-Glycosyltransferase/glycogen phosphorylase"/>
    <property type="match status" value="1"/>
</dbReference>
<evidence type="ECO:0000256" key="2">
    <source>
        <dbReference type="ARBA" id="ARBA00022679"/>
    </source>
</evidence>
<dbReference type="EMBL" id="SNYO01000003">
    <property type="protein sequence ID" value="TDQ60747.1"/>
    <property type="molecule type" value="Genomic_DNA"/>
</dbReference>
<dbReference type="GO" id="GO:0016757">
    <property type="term" value="F:glycosyltransferase activity"/>
    <property type="evidence" value="ECO:0007669"/>
    <property type="project" value="UniProtKB-KW"/>
</dbReference>